<comment type="caution">
    <text evidence="1">The sequence shown here is derived from an EMBL/GenBank/DDBJ whole genome shotgun (WGS) entry which is preliminary data.</text>
</comment>
<name>A0AA38JAE4_9CUCU</name>
<dbReference type="Proteomes" id="UP001168821">
    <property type="component" value="Unassembled WGS sequence"/>
</dbReference>
<proteinExistence type="predicted"/>
<dbReference type="EMBL" id="JALNTZ010000001">
    <property type="protein sequence ID" value="KAJ3666554.1"/>
    <property type="molecule type" value="Genomic_DNA"/>
</dbReference>
<gene>
    <name evidence="1" type="ORF">Zmor_001992</name>
</gene>
<organism evidence="1 2">
    <name type="scientific">Zophobas morio</name>
    <dbReference type="NCBI Taxonomy" id="2755281"/>
    <lineage>
        <taxon>Eukaryota</taxon>
        <taxon>Metazoa</taxon>
        <taxon>Ecdysozoa</taxon>
        <taxon>Arthropoda</taxon>
        <taxon>Hexapoda</taxon>
        <taxon>Insecta</taxon>
        <taxon>Pterygota</taxon>
        <taxon>Neoptera</taxon>
        <taxon>Endopterygota</taxon>
        <taxon>Coleoptera</taxon>
        <taxon>Polyphaga</taxon>
        <taxon>Cucujiformia</taxon>
        <taxon>Tenebrionidae</taxon>
        <taxon>Zophobas</taxon>
    </lineage>
</organism>
<evidence type="ECO:0000313" key="2">
    <source>
        <dbReference type="Proteomes" id="UP001168821"/>
    </source>
</evidence>
<keyword evidence="2" id="KW-1185">Reference proteome</keyword>
<dbReference type="AlphaFoldDB" id="A0AA38JAE4"/>
<protein>
    <submittedName>
        <fullName evidence="1">Uncharacterized protein</fullName>
    </submittedName>
</protein>
<reference evidence="1" key="1">
    <citation type="journal article" date="2023" name="G3 (Bethesda)">
        <title>Whole genome assemblies of Zophobas morio and Tenebrio molitor.</title>
        <authorList>
            <person name="Kaur S."/>
            <person name="Stinson S.A."/>
            <person name="diCenzo G.C."/>
        </authorList>
    </citation>
    <scope>NUCLEOTIDE SEQUENCE</scope>
    <source>
        <strain evidence="1">QUZm001</strain>
    </source>
</reference>
<evidence type="ECO:0000313" key="1">
    <source>
        <dbReference type="EMBL" id="KAJ3666554.1"/>
    </source>
</evidence>
<sequence>MTIYDIPGVVKDSLPLALNPANIMNGYKASGICPFNADIFQDSDFAPSYVTDRPNPIEEPVKDTENLTSNFENPEPLEFAPKLNSEIICAKFQVAQVCKKIGHLHKLDLFQRLHPENKLRITGAKENRLF</sequence>
<accession>A0AA38JAE4</accession>